<gene>
    <name evidence="2" type="ORF">GCM10010307_75450</name>
</gene>
<evidence type="ECO:0000313" key="3">
    <source>
        <dbReference type="Proteomes" id="UP001500151"/>
    </source>
</evidence>
<dbReference type="InterPro" id="IPR023298">
    <property type="entry name" value="ATPase_P-typ_TM_dom_sf"/>
</dbReference>
<accession>A0ABP6E5P9</accession>
<name>A0ABP6E5P9_9ACTN</name>
<dbReference type="InterPro" id="IPR006068">
    <property type="entry name" value="ATPase_P-typ_cation-transptr_C"/>
</dbReference>
<dbReference type="SUPFAM" id="SSF81665">
    <property type="entry name" value="Calcium ATPase, transmembrane domain M"/>
    <property type="match status" value="1"/>
</dbReference>
<protein>
    <recommendedName>
        <fullName evidence="1">Cation-transporting P-type ATPase C-terminal domain-containing protein</fullName>
    </recommendedName>
</protein>
<feature type="domain" description="Cation-transporting P-type ATPase C-terminal" evidence="1">
    <location>
        <begin position="1"/>
        <end position="86"/>
    </location>
</feature>
<dbReference type="RefSeq" id="WP_425585182.1">
    <property type="nucleotide sequence ID" value="NZ_BAAASJ010000118.1"/>
</dbReference>
<dbReference type="Pfam" id="PF00689">
    <property type="entry name" value="Cation_ATPase_C"/>
    <property type="match status" value="1"/>
</dbReference>
<proteinExistence type="predicted"/>
<comment type="caution">
    <text evidence="2">The sequence shown here is derived from an EMBL/GenBank/DDBJ whole genome shotgun (WGS) entry which is preliminary data.</text>
</comment>
<organism evidence="2 3">
    <name type="scientific">Streptomyces vastus</name>
    <dbReference type="NCBI Taxonomy" id="285451"/>
    <lineage>
        <taxon>Bacteria</taxon>
        <taxon>Bacillati</taxon>
        <taxon>Actinomycetota</taxon>
        <taxon>Actinomycetes</taxon>
        <taxon>Kitasatosporales</taxon>
        <taxon>Streptomycetaceae</taxon>
        <taxon>Streptomyces</taxon>
    </lineage>
</organism>
<evidence type="ECO:0000259" key="1">
    <source>
        <dbReference type="Pfam" id="PF00689"/>
    </source>
</evidence>
<sequence>MAFSTFVLFQLCNALAARNEDGPVLGRHQLHNRTLWICLAAVLALQVVAVQVHVAQGVFDTVSLSPAQWAICLATASTVLLTEHVWRAEQARFSHPADVKHENRPCQTPQLRRLARLKKVTGGDPAGWTRARLPFVRGNGWLR</sequence>
<dbReference type="Proteomes" id="UP001500151">
    <property type="component" value="Unassembled WGS sequence"/>
</dbReference>
<dbReference type="Gene3D" id="1.20.1110.10">
    <property type="entry name" value="Calcium-transporting ATPase, transmembrane domain"/>
    <property type="match status" value="1"/>
</dbReference>
<evidence type="ECO:0000313" key="2">
    <source>
        <dbReference type="EMBL" id="GAA2659101.1"/>
    </source>
</evidence>
<keyword evidence="3" id="KW-1185">Reference proteome</keyword>
<reference evidence="3" key="1">
    <citation type="journal article" date="2019" name="Int. J. Syst. Evol. Microbiol.">
        <title>The Global Catalogue of Microorganisms (GCM) 10K type strain sequencing project: providing services to taxonomists for standard genome sequencing and annotation.</title>
        <authorList>
            <consortium name="The Broad Institute Genomics Platform"/>
            <consortium name="The Broad Institute Genome Sequencing Center for Infectious Disease"/>
            <person name="Wu L."/>
            <person name="Ma J."/>
        </authorList>
    </citation>
    <scope>NUCLEOTIDE SEQUENCE [LARGE SCALE GENOMIC DNA]</scope>
    <source>
        <strain evidence="3">JCM 4524</strain>
    </source>
</reference>
<dbReference type="EMBL" id="BAAASJ010000118">
    <property type="protein sequence ID" value="GAA2659101.1"/>
    <property type="molecule type" value="Genomic_DNA"/>
</dbReference>